<sequence length="152" mass="16410">MATCFIRVVVRRWCLNPKGLGSIPSGSKIVFSHLISAAGPKKRITGPGPHRPAGSGMWAWSPSVRLTGVRSSGPGHGFDGPGRRDRSRATCMLGSSGPAAGWLSCVAFWAWVFRTCGLVAACTCGFWPALVALYLRENPKKNFFFYPINPQT</sequence>
<reference evidence="2 3" key="1">
    <citation type="journal article" date="2023" name="G3 (Bethesda)">
        <title>A chromosome-length genome assembly and annotation of blackberry (Rubus argutus, cv. 'Hillquist').</title>
        <authorList>
            <person name="Bruna T."/>
            <person name="Aryal R."/>
            <person name="Dudchenko O."/>
            <person name="Sargent D.J."/>
            <person name="Mead D."/>
            <person name="Buti M."/>
            <person name="Cavallini A."/>
            <person name="Hytonen T."/>
            <person name="Andres J."/>
            <person name="Pham M."/>
            <person name="Weisz D."/>
            <person name="Mascagni F."/>
            <person name="Usai G."/>
            <person name="Natali L."/>
            <person name="Bassil N."/>
            <person name="Fernandez G.E."/>
            <person name="Lomsadze A."/>
            <person name="Armour M."/>
            <person name="Olukolu B."/>
            <person name="Poorten T."/>
            <person name="Britton C."/>
            <person name="Davik J."/>
            <person name="Ashrafi H."/>
            <person name="Aiden E.L."/>
            <person name="Borodovsky M."/>
            <person name="Worthington M."/>
        </authorList>
    </citation>
    <scope>NUCLEOTIDE SEQUENCE [LARGE SCALE GENOMIC DNA]</scope>
    <source>
        <strain evidence="2">PI 553951</strain>
    </source>
</reference>
<keyword evidence="1" id="KW-0472">Membrane</keyword>
<keyword evidence="1" id="KW-0812">Transmembrane</keyword>
<dbReference type="EMBL" id="JBEDUW010000003">
    <property type="protein sequence ID" value="KAK9937599.1"/>
    <property type="molecule type" value="Genomic_DNA"/>
</dbReference>
<gene>
    <name evidence="2" type="ORF">M0R45_014377</name>
</gene>
<feature type="transmembrane region" description="Helical" evidence="1">
    <location>
        <begin position="91"/>
        <end position="112"/>
    </location>
</feature>
<dbReference type="Proteomes" id="UP001457282">
    <property type="component" value="Unassembled WGS sequence"/>
</dbReference>
<dbReference type="AlphaFoldDB" id="A0AAW1XM36"/>
<feature type="transmembrane region" description="Helical" evidence="1">
    <location>
        <begin position="118"/>
        <end position="135"/>
    </location>
</feature>
<organism evidence="2 3">
    <name type="scientific">Rubus argutus</name>
    <name type="common">Southern blackberry</name>
    <dbReference type="NCBI Taxonomy" id="59490"/>
    <lineage>
        <taxon>Eukaryota</taxon>
        <taxon>Viridiplantae</taxon>
        <taxon>Streptophyta</taxon>
        <taxon>Embryophyta</taxon>
        <taxon>Tracheophyta</taxon>
        <taxon>Spermatophyta</taxon>
        <taxon>Magnoliopsida</taxon>
        <taxon>eudicotyledons</taxon>
        <taxon>Gunneridae</taxon>
        <taxon>Pentapetalae</taxon>
        <taxon>rosids</taxon>
        <taxon>fabids</taxon>
        <taxon>Rosales</taxon>
        <taxon>Rosaceae</taxon>
        <taxon>Rosoideae</taxon>
        <taxon>Rosoideae incertae sedis</taxon>
        <taxon>Rubus</taxon>
    </lineage>
</organism>
<comment type="caution">
    <text evidence="2">The sequence shown here is derived from an EMBL/GenBank/DDBJ whole genome shotgun (WGS) entry which is preliminary data.</text>
</comment>
<keyword evidence="1" id="KW-1133">Transmembrane helix</keyword>
<evidence type="ECO:0000256" key="1">
    <source>
        <dbReference type="SAM" id="Phobius"/>
    </source>
</evidence>
<accession>A0AAW1XM36</accession>
<evidence type="ECO:0000313" key="2">
    <source>
        <dbReference type="EMBL" id="KAK9937599.1"/>
    </source>
</evidence>
<proteinExistence type="predicted"/>
<keyword evidence="3" id="KW-1185">Reference proteome</keyword>
<protein>
    <submittedName>
        <fullName evidence="2">Uncharacterized protein</fullName>
    </submittedName>
</protein>
<evidence type="ECO:0000313" key="3">
    <source>
        <dbReference type="Proteomes" id="UP001457282"/>
    </source>
</evidence>
<name>A0AAW1XM36_RUBAR</name>